<proteinExistence type="predicted"/>
<keyword evidence="2" id="KW-1185">Reference proteome</keyword>
<organism evidence="1 2">
    <name type="scientific">Madurella mycetomatis</name>
    <dbReference type="NCBI Taxonomy" id="100816"/>
    <lineage>
        <taxon>Eukaryota</taxon>
        <taxon>Fungi</taxon>
        <taxon>Dikarya</taxon>
        <taxon>Ascomycota</taxon>
        <taxon>Pezizomycotina</taxon>
        <taxon>Sordariomycetes</taxon>
        <taxon>Sordariomycetidae</taxon>
        <taxon>Sordariales</taxon>
        <taxon>Sordariales incertae sedis</taxon>
        <taxon>Madurella</taxon>
    </lineage>
</organism>
<dbReference type="AlphaFoldDB" id="A0A175VP40"/>
<sequence length="224" mass="25191">MSEPTPTPAPAPDPAPALEATARPENWKAMDVAAKVAWLNTQPLPSDPTVSLGSCYDRGTRFNVYAYGVFQAIQLLESQVKERKDSTIWQYVQNMMAAFKQGVGSYSNAVAEDCRELLEEGKYSDRAQPLHPMTIPGTTIWDTAHNVITILTKTPSLNQPRPGLGGTSWASLFQAFIDAAQKFWEEWKKQKREEQFHDVDLTIPGFTELEYEERLPLTIPLDEF</sequence>
<name>A0A175VP40_9PEZI</name>
<evidence type="ECO:0000313" key="1">
    <source>
        <dbReference type="EMBL" id="KXX72979.1"/>
    </source>
</evidence>
<dbReference type="Proteomes" id="UP000078237">
    <property type="component" value="Unassembled WGS sequence"/>
</dbReference>
<dbReference type="VEuPathDB" id="FungiDB:MMYC01_210445"/>
<gene>
    <name evidence="1" type="ORF">MMYC01_210445</name>
</gene>
<evidence type="ECO:0000313" key="2">
    <source>
        <dbReference type="Proteomes" id="UP000078237"/>
    </source>
</evidence>
<comment type="caution">
    <text evidence="1">The sequence shown here is derived from an EMBL/GenBank/DDBJ whole genome shotgun (WGS) entry which is preliminary data.</text>
</comment>
<accession>A0A175VP40</accession>
<reference evidence="1 2" key="1">
    <citation type="journal article" date="2016" name="Genome Announc.">
        <title>Genome Sequence of Madurella mycetomatis mm55, Isolated from a Human Mycetoma Case in Sudan.</title>
        <authorList>
            <person name="Smit S."/>
            <person name="Derks M.F."/>
            <person name="Bervoets S."/>
            <person name="Fahal A."/>
            <person name="van Leeuwen W."/>
            <person name="van Belkum A."/>
            <person name="van de Sande W.W."/>
        </authorList>
    </citation>
    <scope>NUCLEOTIDE SEQUENCE [LARGE SCALE GENOMIC DNA]</scope>
    <source>
        <strain evidence="2">mm55</strain>
    </source>
</reference>
<dbReference type="OrthoDB" id="5033007at2759"/>
<dbReference type="EMBL" id="LCTW02000586">
    <property type="protein sequence ID" value="KXX72979.1"/>
    <property type="molecule type" value="Genomic_DNA"/>
</dbReference>
<protein>
    <submittedName>
        <fullName evidence="1">Uncharacterized protein</fullName>
    </submittedName>
</protein>